<dbReference type="Proteomes" id="UP000485058">
    <property type="component" value="Unassembled WGS sequence"/>
</dbReference>
<comment type="caution">
    <text evidence="1">The sequence shown here is derived from an EMBL/GenBank/DDBJ whole genome shotgun (WGS) entry which is preliminary data.</text>
</comment>
<gene>
    <name evidence="1" type="ORF">HaLaN_06095</name>
</gene>
<protein>
    <submittedName>
        <fullName evidence="1">C3H1-type domain-containing protein</fullName>
    </submittedName>
</protein>
<proteinExistence type="predicted"/>
<organism evidence="1 2">
    <name type="scientific">Haematococcus lacustris</name>
    <name type="common">Green alga</name>
    <name type="synonym">Haematococcus pluvialis</name>
    <dbReference type="NCBI Taxonomy" id="44745"/>
    <lineage>
        <taxon>Eukaryota</taxon>
        <taxon>Viridiplantae</taxon>
        <taxon>Chlorophyta</taxon>
        <taxon>core chlorophytes</taxon>
        <taxon>Chlorophyceae</taxon>
        <taxon>CS clade</taxon>
        <taxon>Chlamydomonadales</taxon>
        <taxon>Haematococcaceae</taxon>
        <taxon>Haematococcus</taxon>
    </lineage>
</organism>
<reference evidence="1 2" key="1">
    <citation type="submission" date="2020-02" db="EMBL/GenBank/DDBJ databases">
        <title>Draft genome sequence of Haematococcus lacustris strain NIES-144.</title>
        <authorList>
            <person name="Morimoto D."/>
            <person name="Nakagawa S."/>
            <person name="Yoshida T."/>
            <person name="Sawayama S."/>
        </authorList>
    </citation>
    <scope>NUCLEOTIDE SEQUENCE [LARGE SCALE GENOMIC DNA]</scope>
    <source>
        <strain evidence="1 2">NIES-144</strain>
    </source>
</reference>
<evidence type="ECO:0000313" key="2">
    <source>
        <dbReference type="Proteomes" id="UP000485058"/>
    </source>
</evidence>
<name>A0A699YW66_HAELA</name>
<evidence type="ECO:0000313" key="1">
    <source>
        <dbReference type="EMBL" id="GFH10729.1"/>
    </source>
</evidence>
<keyword evidence="2" id="KW-1185">Reference proteome</keyword>
<dbReference type="EMBL" id="BLLF01000341">
    <property type="protein sequence ID" value="GFH10729.1"/>
    <property type="molecule type" value="Genomic_DNA"/>
</dbReference>
<sequence length="125" mass="13329">MHNAMTPGDDNYGPSGAYHQEHQHWVGVVVHLPGSGSGPPGQQPVGVVHSISHDGQLVVLPGAWAASGAEFVEQAGAAAQLCSPHDVLLQLYKTRLCSFGRKCNRPICFFAHDAAELRTTCEEDT</sequence>
<accession>A0A699YW66</accession>
<dbReference type="AlphaFoldDB" id="A0A699YW66"/>